<keyword evidence="4 10" id="KW-0547">Nucleotide-binding</keyword>
<evidence type="ECO:0000256" key="8">
    <source>
        <dbReference type="ARBA" id="ARBA00049929"/>
    </source>
</evidence>
<dbReference type="GO" id="GO:0005524">
    <property type="term" value="F:ATP binding"/>
    <property type="evidence" value="ECO:0007669"/>
    <property type="project" value="UniProtKB-KW"/>
</dbReference>
<evidence type="ECO:0000256" key="4">
    <source>
        <dbReference type="ARBA" id="ARBA00022741"/>
    </source>
</evidence>
<gene>
    <name evidence="11" type="primary">trpS</name>
    <name evidence="11" type="ORF">DAMO_2847</name>
</gene>
<evidence type="ECO:0000256" key="6">
    <source>
        <dbReference type="ARBA" id="ARBA00022917"/>
    </source>
</evidence>
<dbReference type="GO" id="GO:0005829">
    <property type="term" value="C:cytosol"/>
    <property type="evidence" value="ECO:0007669"/>
    <property type="project" value="TreeGrafter"/>
</dbReference>
<dbReference type="PATRIC" id="fig|671143.5.peg.2499"/>
<proteinExistence type="inferred from homology"/>
<dbReference type="EC" id="6.1.1.2" evidence="2 9"/>
<dbReference type="FunFam" id="1.10.240.10:FF:000005">
    <property type="entry name" value="Tryptophan--tRNA ligase"/>
    <property type="match status" value="1"/>
</dbReference>
<dbReference type="PANTHER" id="PTHR43766:SF1">
    <property type="entry name" value="TRYPTOPHAN--TRNA LIGASE, MITOCHONDRIAL"/>
    <property type="match status" value="1"/>
</dbReference>
<keyword evidence="5 10" id="KW-0067">ATP-binding</keyword>
<dbReference type="Pfam" id="PF00579">
    <property type="entry name" value="tRNA-synt_1b"/>
    <property type="match status" value="1"/>
</dbReference>
<dbReference type="GO" id="GO:0004830">
    <property type="term" value="F:tryptophan-tRNA ligase activity"/>
    <property type="evidence" value="ECO:0007669"/>
    <property type="project" value="UniProtKB-UniRule"/>
</dbReference>
<evidence type="ECO:0000256" key="5">
    <source>
        <dbReference type="ARBA" id="ARBA00022840"/>
    </source>
</evidence>
<dbReference type="PROSITE" id="PS00178">
    <property type="entry name" value="AA_TRNA_LIGASE_I"/>
    <property type="match status" value="1"/>
</dbReference>
<evidence type="ECO:0000256" key="9">
    <source>
        <dbReference type="NCBIfam" id="TIGR00233"/>
    </source>
</evidence>
<comment type="similarity">
    <text evidence="1 10">Belongs to the class-I aminoacyl-tRNA synthetase family.</text>
</comment>
<dbReference type="InterPro" id="IPR050203">
    <property type="entry name" value="Trp-tRNA_synthetase"/>
</dbReference>
<evidence type="ECO:0000313" key="12">
    <source>
        <dbReference type="Proteomes" id="UP000006898"/>
    </source>
</evidence>
<evidence type="ECO:0000313" key="11">
    <source>
        <dbReference type="EMBL" id="CBE69920.1"/>
    </source>
</evidence>
<evidence type="ECO:0000256" key="3">
    <source>
        <dbReference type="ARBA" id="ARBA00022598"/>
    </source>
</evidence>
<dbReference type="GO" id="GO:0006436">
    <property type="term" value="P:tryptophanyl-tRNA aminoacylation"/>
    <property type="evidence" value="ECO:0007669"/>
    <property type="project" value="UniProtKB-UniRule"/>
</dbReference>
<dbReference type="NCBIfam" id="TIGR00233">
    <property type="entry name" value="trpS"/>
    <property type="match status" value="1"/>
</dbReference>
<organism evidence="11 12">
    <name type="scientific">Methylomirabilis oxygeniifera</name>
    <dbReference type="NCBI Taxonomy" id="671143"/>
    <lineage>
        <taxon>Bacteria</taxon>
        <taxon>Candidatus Methylomirabilota</taxon>
        <taxon>Candidatus Methylomirabilia</taxon>
        <taxon>Candidatus Methylomirabilales</taxon>
        <taxon>Candidatus Methylomirabilaceae</taxon>
        <taxon>Candidatus Methylomirabilis</taxon>
    </lineage>
</organism>
<dbReference type="InterPro" id="IPR014729">
    <property type="entry name" value="Rossmann-like_a/b/a_fold"/>
</dbReference>
<evidence type="ECO:0000256" key="1">
    <source>
        <dbReference type="ARBA" id="ARBA00005594"/>
    </source>
</evidence>
<dbReference type="AlphaFoldDB" id="D5ML78"/>
<reference evidence="11 12" key="1">
    <citation type="journal article" date="2010" name="Nature">
        <title>Nitrite-driven anaerobic methane oxidation by oxygenic bacteria.</title>
        <authorList>
            <person name="Ettwig K.F."/>
            <person name="Butler M.K."/>
            <person name="Le Paslier D."/>
            <person name="Pelletier E."/>
            <person name="Mangenot S."/>
            <person name="Kuypers M.M.M."/>
            <person name="Schreiber F."/>
            <person name="Dutilh B.E."/>
            <person name="Zedelius J."/>
            <person name="de Beer D."/>
            <person name="Gloerich J."/>
            <person name="Wessels H.J.C.T."/>
            <person name="van Allen T."/>
            <person name="Luesken F."/>
            <person name="Wu M."/>
            <person name="van de Pas-Schoonen K.T."/>
            <person name="Op den Camp H.J.M."/>
            <person name="Janssen-Megens E.M."/>
            <person name="Francoijs K-J."/>
            <person name="Stunnenberg H."/>
            <person name="Weissenbach J."/>
            <person name="Jetten M.S.M."/>
            <person name="Strous M."/>
        </authorList>
    </citation>
    <scope>NUCLEOTIDE SEQUENCE [LARGE SCALE GENOMIC DNA]</scope>
</reference>
<dbReference type="CDD" id="cd00806">
    <property type="entry name" value="TrpRS_core"/>
    <property type="match status" value="1"/>
</dbReference>
<dbReference type="PANTHER" id="PTHR43766">
    <property type="entry name" value="TRYPTOPHAN--TRNA LIGASE, MITOCHONDRIAL"/>
    <property type="match status" value="1"/>
</dbReference>
<keyword evidence="7 10" id="KW-0030">Aminoacyl-tRNA synthetase</keyword>
<dbReference type="Proteomes" id="UP000006898">
    <property type="component" value="Chromosome"/>
</dbReference>
<dbReference type="eggNOG" id="COG0180">
    <property type="taxonomic scope" value="Bacteria"/>
</dbReference>
<name>D5ML78_METO1</name>
<dbReference type="Gene3D" id="3.40.50.620">
    <property type="entry name" value="HUPs"/>
    <property type="match status" value="1"/>
</dbReference>
<dbReference type="InterPro" id="IPR002306">
    <property type="entry name" value="Trp-tRNA-ligase"/>
</dbReference>
<dbReference type="EMBL" id="FP565575">
    <property type="protein sequence ID" value="CBE69920.1"/>
    <property type="molecule type" value="Genomic_DNA"/>
</dbReference>
<evidence type="ECO:0000256" key="2">
    <source>
        <dbReference type="ARBA" id="ARBA00013161"/>
    </source>
</evidence>
<dbReference type="SUPFAM" id="SSF52374">
    <property type="entry name" value="Nucleotidylyl transferase"/>
    <property type="match status" value="1"/>
</dbReference>
<accession>D5ML78</accession>
<dbReference type="Gene3D" id="1.10.240.10">
    <property type="entry name" value="Tyrosyl-Transfer RNA Synthetase"/>
    <property type="match status" value="1"/>
</dbReference>
<protein>
    <recommendedName>
        <fullName evidence="2 9">Tryptophan--tRNA ligase</fullName>
        <ecNumber evidence="2 9">6.1.1.2</ecNumber>
    </recommendedName>
</protein>
<dbReference type="InterPro" id="IPR001412">
    <property type="entry name" value="aa-tRNA-synth_I_CS"/>
</dbReference>
<comment type="catalytic activity">
    <reaction evidence="8">
        <text>tRNA(Trp) + L-tryptophan + ATP = L-tryptophyl-tRNA(Trp) + AMP + diphosphate + H(+)</text>
        <dbReference type="Rhea" id="RHEA:24080"/>
        <dbReference type="Rhea" id="RHEA-COMP:9671"/>
        <dbReference type="Rhea" id="RHEA-COMP:9705"/>
        <dbReference type="ChEBI" id="CHEBI:15378"/>
        <dbReference type="ChEBI" id="CHEBI:30616"/>
        <dbReference type="ChEBI" id="CHEBI:33019"/>
        <dbReference type="ChEBI" id="CHEBI:57912"/>
        <dbReference type="ChEBI" id="CHEBI:78442"/>
        <dbReference type="ChEBI" id="CHEBI:78535"/>
        <dbReference type="ChEBI" id="CHEBI:456215"/>
        <dbReference type="EC" id="6.1.1.2"/>
    </reaction>
</comment>
<dbReference type="KEGG" id="mox:DAMO_2847"/>
<dbReference type="HOGENOM" id="CLU_029244_0_0_0"/>
<dbReference type="InterPro" id="IPR002305">
    <property type="entry name" value="aa-tRNA-synth_Ic"/>
</dbReference>
<keyword evidence="3 10" id="KW-0436">Ligase</keyword>
<dbReference type="FunFam" id="3.40.50.620:FF:000094">
    <property type="entry name" value="Tryptophan--tRNA ligase"/>
    <property type="match status" value="1"/>
</dbReference>
<sequence length="328" mass="36965">MPKDRVLSGMRPTGRLHLGHLFGALDNWRRLQEAYECFFFVADWHALTTEYADTKSIRDNICEMALDMLAAGIDPSKATLFLQSRLHEHAELYLLLSMITPVPWLERNPTYKEQQQELTTKDLSTHGFLGYPVLMASDILIYKANHVPVGIDQVPHLELAREIARRFNALYGEVLVEPQPLLTEFAKVPGTDGRKMSKSYGNAVFLSDSPEQVAAKIKPMVTDPARVRRRDPGNPDVCPVFDLHKIFTPKAERDTVIDPGCRTAGIGCLDCKGVLLQHMLPALRPIYERRQDLAARPEIVQEVLEDGWARAKKVAGETLSEVRAAMHM</sequence>
<dbReference type="PRINTS" id="PR01039">
    <property type="entry name" value="TRNASYNTHTRP"/>
</dbReference>
<keyword evidence="6 10" id="KW-0648">Protein biosynthesis</keyword>
<dbReference type="STRING" id="671143.DAMO_2847"/>
<evidence type="ECO:0000256" key="7">
    <source>
        <dbReference type="ARBA" id="ARBA00023146"/>
    </source>
</evidence>
<evidence type="ECO:0000256" key="10">
    <source>
        <dbReference type="RuleBase" id="RU363036"/>
    </source>
</evidence>